<protein>
    <recommendedName>
        <fullName evidence="8">Rho-GAP domain-containing protein</fullName>
    </recommendedName>
</protein>
<dbReference type="InterPro" id="IPR008936">
    <property type="entry name" value="Rho_GTPase_activation_prot"/>
</dbReference>
<evidence type="ECO:0000256" key="2">
    <source>
        <dbReference type="PROSITE-ProRule" id="PRU01077"/>
    </source>
</evidence>
<organism evidence="6 7">
    <name type="scientific">Batrachochytrium salamandrivorans</name>
    <dbReference type="NCBI Taxonomy" id="1357716"/>
    <lineage>
        <taxon>Eukaryota</taxon>
        <taxon>Fungi</taxon>
        <taxon>Fungi incertae sedis</taxon>
        <taxon>Chytridiomycota</taxon>
        <taxon>Chytridiomycota incertae sedis</taxon>
        <taxon>Chytridiomycetes</taxon>
        <taxon>Rhizophydiales</taxon>
        <taxon>Rhizophydiales incertae sedis</taxon>
        <taxon>Batrachochytrium</taxon>
    </lineage>
</organism>
<dbReference type="SUPFAM" id="SSF48350">
    <property type="entry name" value="GTPase activation domain, GAP"/>
    <property type="match status" value="1"/>
</dbReference>
<dbReference type="SMART" id="SM00324">
    <property type="entry name" value="RhoGAP"/>
    <property type="match status" value="1"/>
</dbReference>
<feature type="region of interest" description="Disordered" evidence="3">
    <location>
        <begin position="1"/>
        <end position="46"/>
    </location>
</feature>
<dbReference type="EMBL" id="JAFCIX010000061">
    <property type="protein sequence ID" value="KAH6599688.1"/>
    <property type="molecule type" value="Genomic_DNA"/>
</dbReference>
<dbReference type="PANTHER" id="PTHR23176:SF129">
    <property type="entry name" value="RHO GTPASE ACTIVATING PROTEIN AT 16F, ISOFORM E-RELATED"/>
    <property type="match status" value="1"/>
</dbReference>
<dbReference type="Pfam" id="PF00620">
    <property type="entry name" value="RhoGAP"/>
    <property type="match status" value="1"/>
</dbReference>
<dbReference type="SUPFAM" id="SSF103657">
    <property type="entry name" value="BAR/IMD domain-like"/>
    <property type="match status" value="1"/>
</dbReference>
<keyword evidence="1" id="KW-0343">GTPase activation</keyword>
<dbReference type="SMART" id="SM00055">
    <property type="entry name" value="FCH"/>
    <property type="match status" value="1"/>
</dbReference>
<comment type="caution">
    <text evidence="6">The sequence shown here is derived from an EMBL/GenBank/DDBJ whole genome shotgun (WGS) entry which is preliminary data.</text>
</comment>
<dbReference type="Proteomes" id="UP001648503">
    <property type="component" value="Unassembled WGS sequence"/>
</dbReference>
<feature type="compositionally biased region" description="Basic and acidic residues" evidence="3">
    <location>
        <begin position="1"/>
        <end position="10"/>
    </location>
</feature>
<keyword evidence="7" id="KW-1185">Reference proteome</keyword>
<feature type="region of interest" description="Disordered" evidence="3">
    <location>
        <begin position="59"/>
        <end position="154"/>
    </location>
</feature>
<dbReference type="PROSITE" id="PS51741">
    <property type="entry name" value="F_BAR"/>
    <property type="match status" value="1"/>
</dbReference>
<dbReference type="InterPro" id="IPR000198">
    <property type="entry name" value="RhoGAP_dom"/>
</dbReference>
<feature type="compositionally biased region" description="Low complexity" evidence="3">
    <location>
        <begin position="485"/>
        <end position="518"/>
    </location>
</feature>
<feature type="compositionally biased region" description="Polar residues" evidence="3">
    <location>
        <begin position="133"/>
        <end position="153"/>
    </location>
</feature>
<reference evidence="6 7" key="1">
    <citation type="submission" date="2021-02" db="EMBL/GenBank/DDBJ databases">
        <title>Variation within the Batrachochytrium salamandrivorans European outbreak.</title>
        <authorList>
            <person name="Kelly M."/>
            <person name="Pasmans F."/>
            <person name="Shea T.P."/>
            <person name="Munoz J.F."/>
            <person name="Carranza S."/>
            <person name="Cuomo C.A."/>
            <person name="Martel A."/>
        </authorList>
    </citation>
    <scope>NUCLEOTIDE SEQUENCE [LARGE SCALE GENOMIC DNA]</scope>
    <source>
        <strain evidence="6 7">AMFP18/2</strain>
    </source>
</reference>
<dbReference type="Gene3D" id="1.10.555.10">
    <property type="entry name" value="Rho GTPase activation protein"/>
    <property type="match status" value="1"/>
</dbReference>
<evidence type="ECO:0000313" key="6">
    <source>
        <dbReference type="EMBL" id="KAH6599688.1"/>
    </source>
</evidence>
<accession>A0ABQ8FN46</accession>
<keyword evidence="2" id="KW-0175">Coiled coil</keyword>
<feature type="region of interest" description="Disordered" evidence="3">
    <location>
        <begin position="484"/>
        <end position="521"/>
    </location>
</feature>
<name>A0ABQ8FN46_9FUNG</name>
<gene>
    <name evidence="6" type="ORF">BASA50_002824</name>
</gene>
<evidence type="ECO:0000259" key="4">
    <source>
        <dbReference type="PROSITE" id="PS50238"/>
    </source>
</evidence>
<dbReference type="InterPro" id="IPR001060">
    <property type="entry name" value="FCH_dom"/>
</dbReference>
<feature type="domain" description="Rho-GAP" evidence="4">
    <location>
        <begin position="531"/>
        <end position="721"/>
    </location>
</feature>
<proteinExistence type="predicted"/>
<evidence type="ECO:0000256" key="3">
    <source>
        <dbReference type="SAM" id="MobiDB-lite"/>
    </source>
</evidence>
<dbReference type="PANTHER" id="PTHR23176">
    <property type="entry name" value="RHO/RAC/CDC GTPASE-ACTIVATING PROTEIN"/>
    <property type="match status" value="1"/>
</dbReference>
<sequence>MLLSSRDKYAGKHQTQGQQGQQTGQYEDEPTEFTDSSPTRQFLAREKVISKKVGMSFFQNSMSRHSMPPQMPETASTSGTLSRTHHGSVQHSSQPHDVETSSDASHSPRVSPGSADVGDSYLFGHGHTDKSIQRNSIYSSNENKGGASDSLTDSADLMPVAGVVGMEDHPSNEAGQESLLQILSDYPDGFTVLLREAKKTITSTKEAITVFKKRAEAEEQYSKSMHRISQLTLKTEGKSGSFGNAWQQYGKIHEKIGLSRGKYAEALSHLAEEMLLIQKDTERSRKNLKEGHARRWKEMQDADGALEKTRIKYESTNDDWEKAVFAENSGVPNLQSQRRFGITKNVSNSIMMFKVGLEKNFKRTEEDSCAKAAIAKENYRMHIQTTNAVRKEFYRTLLPQFVTNLKQTVDEADDRLCQFMVRYGKLTLDQQIYEDDILNPNESSEGIRHLVDSIDTRRDHEVIIKELAKSNPIDKSDREYIPIKSSLGHSGSTSSNEMTLTTSPLSLTPHSSQHSPSTRGDKSLAGHCFGIPLTQLTQNDTSADPVPTVVLRCIEYIEMCGMSTPGLYRVSGSSGQVQKLKQSLDKDPASVRFEQIVEDIHALTGALKLFFRELPEPLLPRHIYHQLIDAAKIGDDRMRLIQIHELVNTLEDAHYATLKCLAGHLWRVQSDSSVNKMSIGNLGIVWGPTLMDSPDSGADASDLKYQSKAIETIVANFDHIFDTDISNSEITTQIAGSQHSIPGVENVYTWLRGGVLNGEADLDQRWLDGTVEHESMGTRHDNRALAARLADFLQVAYRQYQSTLWQYHRDRIVEVS</sequence>
<evidence type="ECO:0008006" key="8">
    <source>
        <dbReference type="Google" id="ProtNLM"/>
    </source>
</evidence>
<evidence type="ECO:0000313" key="7">
    <source>
        <dbReference type="Proteomes" id="UP001648503"/>
    </source>
</evidence>
<dbReference type="InterPro" id="IPR031160">
    <property type="entry name" value="F_BAR_dom"/>
</dbReference>
<dbReference type="InterPro" id="IPR050729">
    <property type="entry name" value="Rho-GAP"/>
</dbReference>
<dbReference type="PROSITE" id="PS50238">
    <property type="entry name" value="RHOGAP"/>
    <property type="match status" value="1"/>
</dbReference>
<dbReference type="Pfam" id="PF00611">
    <property type="entry name" value="FCH"/>
    <property type="match status" value="1"/>
</dbReference>
<dbReference type="Gene3D" id="1.20.1270.60">
    <property type="entry name" value="Arfaptin homology (AH) domain/BAR domain"/>
    <property type="match status" value="1"/>
</dbReference>
<evidence type="ECO:0000256" key="1">
    <source>
        <dbReference type="ARBA" id="ARBA00022468"/>
    </source>
</evidence>
<feature type="compositionally biased region" description="Low complexity" evidence="3">
    <location>
        <begin position="14"/>
        <end position="25"/>
    </location>
</feature>
<feature type="domain" description="F-BAR" evidence="5">
    <location>
        <begin position="177"/>
        <end position="459"/>
    </location>
</feature>
<evidence type="ECO:0000259" key="5">
    <source>
        <dbReference type="PROSITE" id="PS51741"/>
    </source>
</evidence>
<dbReference type="InterPro" id="IPR027267">
    <property type="entry name" value="AH/BAR_dom_sf"/>
</dbReference>
<feature type="compositionally biased region" description="Polar residues" evidence="3">
    <location>
        <begin position="73"/>
        <end position="82"/>
    </location>
</feature>